<comment type="caution">
    <text evidence="2">The sequence shown here is derived from an EMBL/GenBank/DDBJ whole genome shotgun (WGS) entry which is preliminary data.</text>
</comment>
<organism evidence="2 3">
    <name type="scientific">Anoxynatronum sibiricum</name>
    <dbReference type="NCBI Taxonomy" id="210623"/>
    <lineage>
        <taxon>Bacteria</taxon>
        <taxon>Bacillati</taxon>
        <taxon>Bacillota</taxon>
        <taxon>Clostridia</taxon>
        <taxon>Eubacteriales</taxon>
        <taxon>Clostridiaceae</taxon>
        <taxon>Anoxynatronum</taxon>
    </lineage>
</organism>
<name>A0ABU9W0P6_9CLOT</name>
<dbReference type="Proteomes" id="UP001407405">
    <property type="component" value="Unassembled WGS sequence"/>
</dbReference>
<evidence type="ECO:0000256" key="1">
    <source>
        <dbReference type="SAM" id="SignalP"/>
    </source>
</evidence>
<sequence>MTRKQKWLIGLTCFIGSIFMACGDGGSMTVKEIDLQHLVTPAGLMVQNKEVYEMVQEIGNSGPGVAFDDMSQLENEERQEVEAFFGQLPGQMLEIEERTVEIRDEATIEAIFDALKTASGEYVIDDEDITSWLESDFYYVSVAYDDEVINQKGHAMDYPEQLQEGYVFYLYVLEDDRLFFPDGKMNGEGGQGLVTVPFDFQWFEGLIH</sequence>
<feature type="chain" id="PRO_5045059141" evidence="1">
    <location>
        <begin position="24"/>
        <end position="208"/>
    </location>
</feature>
<keyword evidence="1" id="KW-0732">Signal</keyword>
<dbReference type="PROSITE" id="PS51257">
    <property type="entry name" value="PROKAR_LIPOPROTEIN"/>
    <property type="match status" value="1"/>
</dbReference>
<dbReference type="RefSeq" id="WP_343187456.1">
    <property type="nucleotide sequence ID" value="NZ_JBCITM010000031.1"/>
</dbReference>
<protein>
    <submittedName>
        <fullName evidence="2">Uncharacterized protein</fullName>
    </submittedName>
</protein>
<evidence type="ECO:0000313" key="2">
    <source>
        <dbReference type="EMBL" id="MEN1762191.1"/>
    </source>
</evidence>
<gene>
    <name evidence="2" type="ORF">AAIG11_17005</name>
</gene>
<keyword evidence="3" id="KW-1185">Reference proteome</keyword>
<accession>A0ABU9W0P6</accession>
<reference evidence="2 3" key="1">
    <citation type="submission" date="2024-04" db="EMBL/GenBank/DDBJ databases">
        <title>Genome sequencing and metabolic network reconstruction of aminoacids and betaine degradation by Anoxynatronum sibiricum.</title>
        <authorList>
            <person name="Detkova E.N."/>
            <person name="Boltjanskaja Y.V."/>
            <person name="Mardanov A.V."/>
            <person name="Kevbrin V."/>
        </authorList>
    </citation>
    <scope>NUCLEOTIDE SEQUENCE [LARGE SCALE GENOMIC DNA]</scope>
    <source>
        <strain evidence="2 3">Z-7981</strain>
    </source>
</reference>
<evidence type="ECO:0000313" key="3">
    <source>
        <dbReference type="Proteomes" id="UP001407405"/>
    </source>
</evidence>
<dbReference type="EMBL" id="JBCITM010000031">
    <property type="protein sequence ID" value="MEN1762191.1"/>
    <property type="molecule type" value="Genomic_DNA"/>
</dbReference>
<feature type="signal peptide" evidence="1">
    <location>
        <begin position="1"/>
        <end position="23"/>
    </location>
</feature>
<proteinExistence type="predicted"/>